<name>A0ABV4MDJ4_9VIBR</name>
<protein>
    <submittedName>
        <fullName evidence="2">Uncharacterized protein</fullName>
    </submittedName>
</protein>
<keyword evidence="3" id="KW-1185">Reference proteome</keyword>
<gene>
    <name evidence="2" type="ORF">ACED39_02510</name>
</gene>
<evidence type="ECO:0000313" key="3">
    <source>
        <dbReference type="Proteomes" id="UP001569151"/>
    </source>
</evidence>
<dbReference type="EMBL" id="JBGOOS010000002">
    <property type="protein sequence ID" value="MEZ8207645.1"/>
    <property type="molecule type" value="Genomic_DNA"/>
</dbReference>
<feature type="compositionally biased region" description="Basic and acidic residues" evidence="1">
    <location>
        <begin position="62"/>
        <end position="77"/>
    </location>
</feature>
<proteinExistence type="predicted"/>
<feature type="region of interest" description="Disordered" evidence="1">
    <location>
        <begin position="44"/>
        <end position="77"/>
    </location>
</feature>
<dbReference type="RefSeq" id="WP_371717564.1">
    <property type="nucleotide sequence ID" value="NZ_JBGOOF010000002.1"/>
</dbReference>
<dbReference type="Proteomes" id="UP001569151">
    <property type="component" value="Unassembled WGS sequence"/>
</dbReference>
<reference evidence="2 3" key="1">
    <citation type="submission" date="2024-06" db="EMBL/GenBank/DDBJ databases">
        <authorList>
            <person name="Steensen K."/>
            <person name="Seneca J."/>
            <person name="Bartlau N."/>
            <person name="Yu A.X."/>
            <person name="Polz M.F."/>
        </authorList>
    </citation>
    <scope>NUCLEOTIDE SEQUENCE [LARGE SCALE GENOMIC DNA]</scope>
    <source>
        <strain evidence="2 3">1F146</strain>
    </source>
</reference>
<comment type="caution">
    <text evidence="2">The sequence shown here is derived from an EMBL/GenBank/DDBJ whole genome shotgun (WGS) entry which is preliminary data.</text>
</comment>
<sequence>MKCKFDQRLTNATSLLDLVVKRFCSSGRRNQSLSLKLANGALTAHRYNHPEHGSLSGNESEPNQKHSDGKDNEISGS</sequence>
<evidence type="ECO:0000313" key="2">
    <source>
        <dbReference type="EMBL" id="MEZ8207645.1"/>
    </source>
</evidence>
<organism evidence="2 3">
    <name type="scientific">Vibrio bivalvicida</name>
    <dbReference type="NCBI Taxonomy" id="1276888"/>
    <lineage>
        <taxon>Bacteria</taxon>
        <taxon>Pseudomonadati</taxon>
        <taxon>Pseudomonadota</taxon>
        <taxon>Gammaproteobacteria</taxon>
        <taxon>Vibrionales</taxon>
        <taxon>Vibrionaceae</taxon>
        <taxon>Vibrio</taxon>
        <taxon>Vibrio oreintalis group</taxon>
    </lineage>
</organism>
<accession>A0ABV4MDJ4</accession>
<evidence type="ECO:0000256" key="1">
    <source>
        <dbReference type="SAM" id="MobiDB-lite"/>
    </source>
</evidence>